<dbReference type="Proteomes" id="UP000281549">
    <property type="component" value="Unassembled WGS sequence"/>
</dbReference>
<dbReference type="AlphaFoldDB" id="A0A4P9YCU8"/>
<feature type="region of interest" description="Disordered" evidence="1">
    <location>
        <begin position="332"/>
        <end position="385"/>
    </location>
</feature>
<name>A0A4P9YCU8_ROZAC</name>
<gene>
    <name evidence="2" type="ORF">ROZALSC1DRAFT_25781</name>
</gene>
<evidence type="ECO:0000256" key="1">
    <source>
        <dbReference type="SAM" id="MobiDB-lite"/>
    </source>
</evidence>
<dbReference type="EMBL" id="ML007166">
    <property type="protein sequence ID" value="RKP16000.1"/>
    <property type="molecule type" value="Genomic_DNA"/>
</dbReference>
<organism evidence="2 3">
    <name type="scientific">Rozella allomycis (strain CSF55)</name>
    <dbReference type="NCBI Taxonomy" id="988480"/>
    <lineage>
        <taxon>Eukaryota</taxon>
        <taxon>Fungi</taxon>
        <taxon>Fungi incertae sedis</taxon>
        <taxon>Cryptomycota</taxon>
        <taxon>Cryptomycota incertae sedis</taxon>
        <taxon>Rozella</taxon>
    </lineage>
</organism>
<reference evidence="3" key="1">
    <citation type="journal article" date="2018" name="Nat. Microbiol.">
        <title>Leveraging single-cell genomics to expand the fungal tree of life.</title>
        <authorList>
            <person name="Ahrendt S.R."/>
            <person name="Quandt C.A."/>
            <person name="Ciobanu D."/>
            <person name="Clum A."/>
            <person name="Salamov A."/>
            <person name="Andreopoulos B."/>
            <person name="Cheng J.F."/>
            <person name="Woyke T."/>
            <person name="Pelin A."/>
            <person name="Henrissat B."/>
            <person name="Reynolds N.K."/>
            <person name="Benny G.L."/>
            <person name="Smith M.E."/>
            <person name="James T.Y."/>
            <person name="Grigoriev I.V."/>
        </authorList>
    </citation>
    <scope>NUCLEOTIDE SEQUENCE [LARGE SCALE GENOMIC DNA]</scope>
    <source>
        <strain evidence="3">CSF55</strain>
    </source>
</reference>
<feature type="region of interest" description="Disordered" evidence="1">
    <location>
        <begin position="144"/>
        <end position="165"/>
    </location>
</feature>
<feature type="non-terminal residue" evidence="2">
    <location>
        <position position="385"/>
    </location>
</feature>
<evidence type="ECO:0000313" key="2">
    <source>
        <dbReference type="EMBL" id="RKP16000.1"/>
    </source>
</evidence>
<feature type="region of interest" description="Disordered" evidence="1">
    <location>
        <begin position="1"/>
        <end position="21"/>
    </location>
</feature>
<sequence length="385" mass="42575">MGLYQDERDIVNGSEDENLSLNDDNVLLSDNVNLSYINENNLLEKFPDLDGPPSSYSTSRQSKKISEISNLPAPDSPLLNSSNSSDLDEVMLIDLPCPCSISNSSSISNLKLTNNQLLPCQVDASTSSSTLDISLAPSISKVKKNKSLQGTSKSMSKRISKPKDSKSSKSILSYFKQFTKSKPEEVEDLIEIVCDGNNFKETESISWNHSSINSANYSKMNSKNNLHKRGNNSLESPVQSKMSKAVNFKLSMDPKSKSNSKNDLLVVEDGNNSFEIVPRHGNETTSTHSSKSSFQSINNRINVLQEKGNNSCEMFPEPVNAVEKSNPFSGFRKSMPFSSSSNRSKIQSKLSKNKEELLYHKKGNDSPEKFQPSLESHSTSANDFK</sequence>
<evidence type="ECO:0000313" key="3">
    <source>
        <dbReference type="Proteomes" id="UP000281549"/>
    </source>
</evidence>
<feature type="compositionally biased region" description="Basic and acidic residues" evidence="1">
    <location>
        <begin position="352"/>
        <end position="368"/>
    </location>
</feature>
<feature type="region of interest" description="Disordered" evidence="1">
    <location>
        <begin position="47"/>
        <end position="82"/>
    </location>
</feature>
<accession>A0A4P9YCU8</accession>
<protein>
    <submittedName>
        <fullName evidence="2">Uncharacterized protein</fullName>
    </submittedName>
</protein>
<feature type="compositionally biased region" description="Basic and acidic residues" evidence="1">
    <location>
        <begin position="1"/>
        <end position="10"/>
    </location>
</feature>
<proteinExistence type="predicted"/>
<feature type="compositionally biased region" description="Low complexity" evidence="1">
    <location>
        <begin position="69"/>
        <end position="82"/>
    </location>
</feature>
<feature type="compositionally biased region" description="Low complexity" evidence="1">
    <location>
        <begin position="338"/>
        <end position="350"/>
    </location>
</feature>
<feature type="compositionally biased region" description="Polar residues" evidence="1">
    <location>
        <begin position="373"/>
        <end position="385"/>
    </location>
</feature>